<sequence length="225" mass="26893">MVIIKMEVNMFMNKGFLSFLVLFFTTVTMGAMMYFVNLNYEQVKFQVDSTKNERNEILEINEEKSEQKTIENNKEDLREDKDEENISENNHKKNNNLDEYRLKEEKELESKTKENVKNIKENEKYKEKVEMGKSSEERKEVFKVDKYSIPKKINKADKFKLISIAKNLSLTDYGVLLEHIKRNDELDAAIDIFKILKDKLEYKEYKEMKDILSPYINIELIEEKI</sequence>
<feature type="compositionally biased region" description="Basic and acidic residues" evidence="1">
    <location>
        <begin position="63"/>
        <end position="80"/>
    </location>
</feature>
<dbReference type="EMBL" id="LRPU01000133">
    <property type="protein sequence ID" value="KXA09057.1"/>
    <property type="molecule type" value="Genomic_DNA"/>
</dbReference>
<comment type="caution">
    <text evidence="2">The sequence shown here is derived from an EMBL/GenBank/DDBJ whole genome shotgun (WGS) entry which is preliminary data.</text>
</comment>
<dbReference type="AlphaFoldDB" id="A0A133MYD3"/>
<feature type="region of interest" description="Disordered" evidence="1">
    <location>
        <begin position="63"/>
        <end position="101"/>
    </location>
</feature>
<feature type="compositionally biased region" description="Basic and acidic residues" evidence="1">
    <location>
        <begin position="89"/>
        <end position="101"/>
    </location>
</feature>
<organism evidence="2 3">
    <name type="scientific">Clostridium perfringens</name>
    <dbReference type="NCBI Taxonomy" id="1502"/>
    <lineage>
        <taxon>Bacteria</taxon>
        <taxon>Bacillati</taxon>
        <taxon>Bacillota</taxon>
        <taxon>Clostridia</taxon>
        <taxon>Eubacteriales</taxon>
        <taxon>Clostridiaceae</taxon>
        <taxon>Clostridium</taxon>
    </lineage>
</organism>
<accession>A0A133MYD3</accession>
<name>A0A133MYD3_CLOPF</name>
<evidence type="ECO:0000313" key="2">
    <source>
        <dbReference type="EMBL" id="KXA09057.1"/>
    </source>
</evidence>
<reference evidence="2 3" key="1">
    <citation type="submission" date="2016-01" db="EMBL/GenBank/DDBJ databases">
        <authorList>
            <person name="Oliw E.H."/>
        </authorList>
    </citation>
    <scope>NUCLEOTIDE SEQUENCE [LARGE SCALE GENOMIC DNA]</scope>
    <source>
        <strain evidence="2 3">MJR7757A</strain>
    </source>
</reference>
<protein>
    <submittedName>
        <fullName evidence="2">Uncharacterized protein</fullName>
    </submittedName>
</protein>
<dbReference type="PATRIC" id="fig|1502.174.peg.2347"/>
<evidence type="ECO:0000256" key="1">
    <source>
        <dbReference type="SAM" id="MobiDB-lite"/>
    </source>
</evidence>
<dbReference type="Proteomes" id="UP000070646">
    <property type="component" value="Unassembled WGS sequence"/>
</dbReference>
<evidence type="ECO:0000313" key="3">
    <source>
        <dbReference type="Proteomes" id="UP000070646"/>
    </source>
</evidence>
<gene>
    <name evidence="2" type="ORF">HMPREF3222_02333</name>
</gene>
<proteinExistence type="predicted"/>